<proteinExistence type="predicted"/>
<dbReference type="AlphaFoldDB" id="A0A9N9H1Y4"/>
<accession>A0A9N9H1Y4</accession>
<sequence length="415" mass="47641">MSHNYFLNNAGASENIRGLEAWIVWQKLNNVTNLVETTTAAKKGYLEEITKAIDWAEGNARKMLKTMLENEKKDVNKINAGIVAEFISEAEATCKEIRKDSQYEININTINKNITTIRNHLVTIIPSVDIEDEMEVINPLRPIAAGVLDTSGSDNLWTKMVAKDGAKLVDRKKAAYICSDDKRCLIDSIKTPKGLDDEPESVKLQVHAAHKLLENLRFIWQNPEGVNDYNEGTYVVDIISQLLQVLRYGEKAFWLAEEISEASSRHHKSDMRVKVNLPDKESLEILFLESSRPNADLRKFLLDWVKLIRMGKDAHVRMFDTMTKHQPGQLGKSIDGKEFLRRVGAIPILLIQVHCLNVKIAILDRPYCVYYQKLEDFVCRWLRLVEYLNKIADQLRDLQQLKRKQFFIPDDSDAM</sequence>
<comment type="caution">
    <text evidence="1">The sequence shown here is derived from an EMBL/GenBank/DDBJ whole genome shotgun (WGS) entry which is preliminary data.</text>
</comment>
<evidence type="ECO:0000313" key="2">
    <source>
        <dbReference type="Proteomes" id="UP000789739"/>
    </source>
</evidence>
<gene>
    <name evidence="1" type="ORF">PBRASI_LOCUS10254</name>
</gene>
<organism evidence="1 2">
    <name type="scientific">Paraglomus brasilianum</name>
    <dbReference type="NCBI Taxonomy" id="144538"/>
    <lineage>
        <taxon>Eukaryota</taxon>
        <taxon>Fungi</taxon>
        <taxon>Fungi incertae sedis</taxon>
        <taxon>Mucoromycota</taxon>
        <taxon>Glomeromycotina</taxon>
        <taxon>Glomeromycetes</taxon>
        <taxon>Paraglomerales</taxon>
        <taxon>Paraglomeraceae</taxon>
        <taxon>Paraglomus</taxon>
    </lineage>
</organism>
<feature type="non-terminal residue" evidence="1">
    <location>
        <position position="1"/>
    </location>
</feature>
<name>A0A9N9H1Y4_9GLOM</name>
<reference evidence="1" key="1">
    <citation type="submission" date="2021-06" db="EMBL/GenBank/DDBJ databases">
        <authorList>
            <person name="Kallberg Y."/>
            <person name="Tangrot J."/>
            <person name="Rosling A."/>
        </authorList>
    </citation>
    <scope>NUCLEOTIDE SEQUENCE</scope>
    <source>
        <strain evidence="1">BR232B</strain>
    </source>
</reference>
<dbReference type="Proteomes" id="UP000789739">
    <property type="component" value="Unassembled WGS sequence"/>
</dbReference>
<dbReference type="EMBL" id="CAJVPI010002876">
    <property type="protein sequence ID" value="CAG8650743.1"/>
    <property type="molecule type" value="Genomic_DNA"/>
</dbReference>
<dbReference type="OrthoDB" id="2387127at2759"/>
<keyword evidence="2" id="KW-1185">Reference proteome</keyword>
<feature type="non-terminal residue" evidence="1">
    <location>
        <position position="415"/>
    </location>
</feature>
<protein>
    <submittedName>
        <fullName evidence="1">7633_t:CDS:1</fullName>
    </submittedName>
</protein>
<evidence type="ECO:0000313" key="1">
    <source>
        <dbReference type="EMBL" id="CAG8650743.1"/>
    </source>
</evidence>